<gene>
    <name evidence="1" type="ORF">F7731_25620</name>
</gene>
<dbReference type="Proteomes" id="UP000481030">
    <property type="component" value="Unassembled WGS sequence"/>
</dbReference>
<evidence type="ECO:0000313" key="2">
    <source>
        <dbReference type="Proteomes" id="UP000481030"/>
    </source>
</evidence>
<dbReference type="EMBL" id="WBOS01000030">
    <property type="protein sequence ID" value="KAB2328364.1"/>
    <property type="molecule type" value="Genomic_DNA"/>
</dbReference>
<reference evidence="1 2" key="1">
    <citation type="journal article" date="2016" name="Antonie Van Leeuwenhoek">
        <title>Bacillus depressus sp. nov., isolated from soil of a sunflower field.</title>
        <authorList>
            <person name="Wei X."/>
            <person name="Xin D."/>
            <person name="Xin Y."/>
            <person name="Zhang H."/>
            <person name="Wang T."/>
            <person name="Zhang J."/>
        </authorList>
    </citation>
    <scope>NUCLEOTIDE SEQUENCE [LARGE SCALE GENOMIC DNA]</scope>
    <source>
        <strain evidence="1 2">BZ1</strain>
    </source>
</reference>
<comment type="caution">
    <text evidence="1">The sequence shown here is derived from an EMBL/GenBank/DDBJ whole genome shotgun (WGS) entry which is preliminary data.</text>
</comment>
<proteinExistence type="predicted"/>
<protein>
    <submittedName>
        <fullName evidence="1">Uncharacterized protein</fullName>
    </submittedName>
</protein>
<evidence type="ECO:0000313" key="1">
    <source>
        <dbReference type="EMBL" id="KAB2328364.1"/>
    </source>
</evidence>
<organism evidence="1 2">
    <name type="scientific">Cytobacillus depressus</name>
    <dbReference type="NCBI Taxonomy" id="1602942"/>
    <lineage>
        <taxon>Bacteria</taxon>
        <taxon>Bacillati</taxon>
        <taxon>Bacillota</taxon>
        <taxon>Bacilli</taxon>
        <taxon>Bacillales</taxon>
        <taxon>Bacillaceae</taxon>
        <taxon>Cytobacillus</taxon>
    </lineage>
</organism>
<dbReference type="OrthoDB" id="2456044at2"/>
<keyword evidence="2" id="KW-1185">Reference proteome</keyword>
<dbReference type="AlphaFoldDB" id="A0A6L3UWD3"/>
<name>A0A6L3UWD3_9BACI</name>
<sequence length="72" mass="9060">MLWNEIENIKYYNVRGMKSTVIYPHYTNHEKIRIRRKKWMPTTAHSIDWILIEKPKEYHKNLMKVWEEKKSR</sequence>
<accession>A0A6L3UWD3</accession>